<feature type="compositionally biased region" description="Gly residues" evidence="1">
    <location>
        <begin position="230"/>
        <end position="241"/>
    </location>
</feature>
<comment type="caution">
    <text evidence="3">The sequence shown here is derived from an EMBL/GenBank/DDBJ whole genome shotgun (WGS) entry which is preliminary data.</text>
</comment>
<feature type="compositionally biased region" description="Basic and acidic residues" evidence="1">
    <location>
        <begin position="393"/>
        <end position="415"/>
    </location>
</feature>
<evidence type="ECO:0000256" key="1">
    <source>
        <dbReference type="SAM" id="MobiDB-lite"/>
    </source>
</evidence>
<feature type="domain" description="Calponin-homology (CH)" evidence="2">
    <location>
        <begin position="38"/>
        <end position="134"/>
    </location>
</feature>
<feature type="compositionally biased region" description="Basic and acidic residues" evidence="1">
    <location>
        <begin position="446"/>
        <end position="460"/>
    </location>
</feature>
<feature type="compositionally biased region" description="Polar residues" evidence="1">
    <location>
        <begin position="588"/>
        <end position="608"/>
    </location>
</feature>
<dbReference type="GO" id="GO:0008017">
    <property type="term" value="F:microtubule binding"/>
    <property type="evidence" value="ECO:0007669"/>
    <property type="project" value="InterPro"/>
</dbReference>
<dbReference type="PANTHER" id="PTHR10623">
    <property type="entry name" value="MICROTUBULE-ASSOCIATED PROTEIN RP/EB FAMILY MEMBER"/>
    <property type="match status" value="1"/>
</dbReference>
<dbReference type="Pfam" id="PF00307">
    <property type="entry name" value="CH"/>
    <property type="match status" value="1"/>
</dbReference>
<dbReference type="SUPFAM" id="SSF47576">
    <property type="entry name" value="Calponin-homology domain, CH-domain"/>
    <property type="match status" value="1"/>
</dbReference>
<accession>A0AAD4KBQ8</accession>
<evidence type="ECO:0000259" key="2">
    <source>
        <dbReference type="Pfam" id="PF00307"/>
    </source>
</evidence>
<feature type="region of interest" description="Disordered" evidence="1">
    <location>
        <begin position="273"/>
        <end position="317"/>
    </location>
</feature>
<protein>
    <recommendedName>
        <fullName evidence="2">Calponin-homology (CH) domain-containing protein</fullName>
    </recommendedName>
</protein>
<sequence>MKKTTARSTSRSPSTASNKEKGLTAENVTLLSNDTKSSRVLMNWINTEVGIGMKTIKELNNGAIYCLLLHKIFPQSIPIRKVFFNTNVSFEIDSNFRLLHRAFARLGVNRDIPHTELIRGLGHYKFVIWFHKFYVANKKSQFEPVQQSCEEESHKLKRCNTMIIHKPELRPRSTSMAPRSQSLVNKSNVRILSTPVVMVPDDDEAVAATAARAGAEAGAGAATGAGDRAGAGAGAGAGDGAEVGAETGAEAGPAAGAGAGDEAGVAAVDKAKENAEDKAGGNVGGKPGIKPANKPPKPPNKPANKPANKPEDKTGNKAGVMVPFVSFIPKPKVFGTRPIREPPVTQIPLETFEIMQRAAIHANTPKASRGPPPTPAEFREKMSGTLIPLILETLKEQDERAAKEEREKLQKESSKQDNSNEDVPKQEISKENIPKEKGENCAPDQEMSKENVAKDEKDASEQEALQKGVPKQEATQNDASKPGTSVEDAQNLDISNNDAQNKETSEIETLEMNASKQETLNKDSTKEETAEKDATKQETKKVTSNEDISNDDTSIKETLEKDASKQEALNLKKDASKEVLKQDAAKQETPQPGLSEQETLNENVPNQVSSNEIASNNEISEIDASKKDVVKKDVLKKDALKKDAKKKDALKRKTPRKGGSKKHGSKQEGPKLKTSRKIPTPRSAREHAMAIAKFTYESSPSMTSDDDGDSIIILKSQNRTLEKLIDRVRRIATDRSLDYNKALRKIRKILKVHYESKFDYTG</sequence>
<feature type="compositionally biased region" description="Basic and acidic residues" evidence="1">
    <location>
        <begin position="553"/>
        <end position="586"/>
    </location>
</feature>
<feature type="compositionally biased region" description="Low complexity" evidence="1">
    <location>
        <begin position="609"/>
        <end position="619"/>
    </location>
</feature>
<proteinExistence type="predicted"/>
<feature type="compositionally biased region" description="Low complexity" evidence="1">
    <location>
        <begin position="242"/>
        <end position="254"/>
    </location>
</feature>
<organism evidence="3 4">
    <name type="scientific">Drosophila rubida</name>
    <dbReference type="NCBI Taxonomy" id="30044"/>
    <lineage>
        <taxon>Eukaryota</taxon>
        <taxon>Metazoa</taxon>
        <taxon>Ecdysozoa</taxon>
        <taxon>Arthropoda</taxon>
        <taxon>Hexapoda</taxon>
        <taxon>Insecta</taxon>
        <taxon>Pterygota</taxon>
        <taxon>Neoptera</taxon>
        <taxon>Endopterygota</taxon>
        <taxon>Diptera</taxon>
        <taxon>Brachycera</taxon>
        <taxon>Muscomorpha</taxon>
        <taxon>Ephydroidea</taxon>
        <taxon>Drosophilidae</taxon>
        <taxon>Drosophila</taxon>
    </lineage>
</organism>
<feature type="region of interest" description="Disordered" evidence="1">
    <location>
        <begin position="230"/>
        <end position="260"/>
    </location>
</feature>
<feature type="compositionally biased region" description="Basic and acidic residues" evidence="1">
    <location>
        <begin position="422"/>
        <end position="439"/>
    </location>
</feature>
<feature type="compositionally biased region" description="Polar residues" evidence="1">
    <location>
        <begin position="473"/>
        <end position="483"/>
    </location>
</feature>
<feature type="compositionally biased region" description="Basic residues" evidence="1">
    <location>
        <begin position="648"/>
        <end position="664"/>
    </location>
</feature>
<name>A0AAD4KBQ8_9MUSC</name>
<feature type="compositionally biased region" description="Low complexity" evidence="1">
    <location>
        <begin position="1"/>
        <end position="17"/>
    </location>
</feature>
<dbReference type="AlphaFoldDB" id="A0AAD4KBQ8"/>
<feature type="compositionally biased region" description="Basic and acidic residues" evidence="1">
    <location>
        <begin position="623"/>
        <end position="647"/>
    </location>
</feature>
<dbReference type="EMBL" id="JAJJHW010000095">
    <property type="protein sequence ID" value="KAH8387979.1"/>
    <property type="molecule type" value="Genomic_DNA"/>
</dbReference>
<dbReference type="InterPro" id="IPR036872">
    <property type="entry name" value="CH_dom_sf"/>
</dbReference>
<evidence type="ECO:0000313" key="4">
    <source>
        <dbReference type="Proteomes" id="UP001200034"/>
    </source>
</evidence>
<evidence type="ECO:0000313" key="3">
    <source>
        <dbReference type="EMBL" id="KAH8387979.1"/>
    </source>
</evidence>
<dbReference type="Proteomes" id="UP001200034">
    <property type="component" value="Unassembled WGS sequence"/>
</dbReference>
<dbReference type="InterPro" id="IPR001715">
    <property type="entry name" value="CH_dom"/>
</dbReference>
<dbReference type="InterPro" id="IPR027328">
    <property type="entry name" value="MAPRE"/>
</dbReference>
<feature type="compositionally biased region" description="Basic and acidic residues" evidence="1">
    <location>
        <begin position="519"/>
        <end position="544"/>
    </location>
</feature>
<keyword evidence="4" id="KW-1185">Reference proteome</keyword>
<feature type="region of interest" description="Disordered" evidence="1">
    <location>
        <begin position="362"/>
        <end position="685"/>
    </location>
</feature>
<reference evidence="3" key="1">
    <citation type="journal article" date="2021" name="Mol. Ecol. Resour.">
        <title>Phylogenomic analyses of the genus Drosophila reveals genomic signals of climate adaptation.</title>
        <authorList>
            <person name="Li F."/>
            <person name="Rane R.V."/>
            <person name="Luria V."/>
            <person name="Xiong Z."/>
            <person name="Chen J."/>
            <person name="Li Z."/>
            <person name="Catullo R.A."/>
            <person name="Griffin P.C."/>
            <person name="Schiffer M."/>
            <person name="Pearce S."/>
            <person name="Lee S.F."/>
            <person name="McElroy K."/>
            <person name="Stocker A."/>
            <person name="Shirriffs J."/>
            <person name="Cockerell F."/>
            <person name="Coppin C."/>
            <person name="Sgro C.M."/>
            <person name="Karger A."/>
            <person name="Cain J.W."/>
            <person name="Weber J.A."/>
            <person name="Santpere G."/>
            <person name="Kirschner M.W."/>
            <person name="Hoffmann A.A."/>
            <person name="Oakeshott J.G."/>
            <person name="Zhang G."/>
        </authorList>
    </citation>
    <scope>NUCLEOTIDE SEQUENCE</scope>
    <source>
        <strain evidence="3">BGI-SZ-2011g</strain>
    </source>
</reference>
<feature type="region of interest" description="Disordered" evidence="1">
    <location>
        <begin position="1"/>
        <end position="20"/>
    </location>
</feature>
<dbReference type="Gene3D" id="1.10.418.10">
    <property type="entry name" value="Calponin-like domain"/>
    <property type="match status" value="1"/>
</dbReference>
<gene>
    <name evidence="3" type="ORF">KR093_010753</name>
</gene>